<feature type="chain" id="PRO_5015476721" evidence="2">
    <location>
        <begin position="19"/>
        <end position="196"/>
    </location>
</feature>
<dbReference type="STRING" id="35608.A0A2U1P6R3"/>
<dbReference type="CDD" id="cd23375">
    <property type="entry name" value="beta-trefoil_STI_VvMLP-like"/>
    <property type="match status" value="1"/>
</dbReference>
<dbReference type="Pfam" id="PF00197">
    <property type="entry name" value="Kunitz_legume"/>
    <property type="match status" value="1"/>
</dbReference>
<dbReference type="EMBL" id="PKPP01001590">
    <property type="protein sequence ID" value="PWA81440.1"/>
    <property type="molecule type" value="Genomic_DNA"/>
</dbReference>
<dbReference type="PANTHER" id="PTHR33107:SF5">
    <property type="entry name" value="KUNITZ TRYPSIN INHIBITOR 5"/>
    <property type="match status" value="1"/>
</dbReference>
<proteinExistence type="inferred from homology"/>
<dbReference type="AlphaFoldDB" id="A0A2U1P6R3"/>
<evidence type="ECO:0000313" key="4">
    <source>
        <dbReference type="Proteomes" id="UP000245207"/>
    </source>
</evidence>
<dbReference type="InterPro" id="IPR002160">
    <property type="entry name" value="Prot_inh_Kunz-lg"/>
</dbReference>
<comment type="caution">
    <text evidence="3">The sequence shown here is derived from an EMBL/GenBank/DDBJ whole genome shotgun (WGS) entry which is preliminary data.</text>
</comment>
<evidence type="ECO:0000313" key="3">
    <source>
        <dbReference type="EMBL" id="PWA81440.1"/>
    </source>
</evidence>
<keyword evidence="2" id="KW-0732">Signal</keyword>
<dbReference type="PANTHER" id="PTHR33107">
    <property type="entry name" value="KUNITZ TRYPSIN INHIBITOR 2"/>
    <property type="match status" value="1"/>
</dbReference>
<gene>
    <name evidence="3" type="ORF">CTI12_AA187650</name>
</gene>
<dbReference type="Gene3D" id="2.80.10.50">
    <property type="match status" value="1"/>
</dbReference>
<dbReference type="GO" id="GO:0004866">
    <property type="term" value="F:endopeptidase inhibitor activity"/>
    <property type="evidence" value="ECO:0007669"/>
    <property type="project" value="InterPro"/>
</dbReference>
<accession>A0A2U1P6R3</accession>
<name>A0A2U1P6R3_ARTAN</name>
<feature type="signal peptide" evidence="2">
    <location>
        <begin position="1"/>
        <end position="18"/>
    </location>
</feature>
<evidence type="ECO:0000256" key="2">
    <source>
        <dbReference type="SAM" id="SignalP"/>
    </source>
</evidence>
<dbReference type="Proteomes" id="UP000245207">
    <property type="component" value="Unassembled WGS sequence"/>
</dbReference>
<dbReference type="PRINTS" id="PR00291">
    <property type="entry name" value="KUNITZINHBTR"/>
</dbReference>
<dbReference type="PROSITE" id="PS00283">
    <property type="entry name" value="SOYBEAN_KUNITZ"/>
    <property type="match status" value="1"/>
</dbReference>
<evidence type="ECO:0000256" key="1">
    <source>
        <dbReference type="ARBA" id="ARBA00005440"/>
    </source>
</evidence>
<dbReference type="InterPro" id="IPR011065">
    <property type="entry name" value="Kunitz_inhibitor_STI-like_sf"/>
</dbReference>
<comment type="similarity">
    <text evidence="1">Belongs to the protease inhibitor I3 (leguminous Kunitz-type inhibitor) family.</text>
</comment>
<keyword evidence="4" id="KW-1185">Reference proteome</keyword>
<dbReference type="OrthoDB" id="1918435at2759"/>
<protein>
    <submittedName>
        <fullName evidence="3">Kunitz family trypsin and protease inhibitor protein</fullName>
    </submittedName>
</protein>
<reference evidence="3 4" key="1">
    <citation type="journal article" date="2018" name="Mol. Plant">
        <title>The genome of Artemisia annua provides insight into the evolution of Asteraceae family and artemisinin biosynthesis.</title>
        <authorList>
            <person name="Shen Q."/>
            <person name="Zhang L."/>
            <person name="Liao Z."/>
            <person name="Wang S."/>
            <person name="Yan T."/>
            <person name="Shi P."/>
            <person name="Liu M."/>
            <person name="Fu X."/>
            <person name="Pan Q."/>
            <person name="Wang Y."/>
            <person name="Lv Z."/>
            <person name="Lu X."/>
            <person name="Zhang F."/>
            <person name="Jiang W."/>
            <person name="Ma Y."/>
            <person name="Chen M."/>
            <person name="Hao X."/>
            <person name="Li L."/>
            <person name="Tang Y."/>
            <person name="Lv G."/>
            <person name="Zhou Y."/>
            <person name="Sun X."/>
            <person name="Brodelius P.E."/>
            <person name="Rose J.K.C."/>
            <person name="Tang K."/>
        </authorList>
    </citation>
    <scope>NUCLEOTIDE SEQUENCE [LARGE SCALE GENOMIC DNA]</scope>
    <source>
        <strain evidence="4">cv. Huhao1</strain>
        <tissue evidence="3">Leaf</tissue>
    </source>
</reference>
<dbReference type="SMART" id="SM00452">
    <property type="entry name" value="STI"/>
    <property type="match status" value="1"/>
</dbReference>
<sequence length="196" mass="21981">MSIMLLLVMISIISFALAQQQPDLVFDMDGNILRAGTEYYILPIYEGMGVSLTLAMTRNESCPLDVVQANLEVDNGLPLTFTPVDPKKEVIRESTDLNIVFSNSTMCNQSNVWMLEEYEGQMIVTGHGISGNPGPETMNNWFKIEKYDNDYKLVFCPTVCYFCKSVCEHIGVKIAENGSRRLAISDQPFKVKFVTA</sequence>
<organism evidence="3 4">
    <name type="scientific">Artemisia annua</name>
    <name type="common">Sweet wormwood</name>
    <dbReference type="NCBI Taxonomy" id="35608"/>
    <lineage>
        <taxon>Eukaryota</taxon>
        <taxon>Viridiplantae</taxon>
        <taxon>Streptophyta</taxon>
        <taxon>Embryophyta</taxon>
        <taxon>Tracheophyta</taxon>
        <taxon>Spermatophyta</taxon>
        <taxon>Magnoliopsida</taxon>
        <taxon>eudicotyledons</taxon>
        <taxon>Gunneridae</taxon>
        <taxon>Pentapetalae</taxon>
        <taxon>asterids</taxon>
        <taxon>campanulids</taxon>
        <taxon>Asterales</taxon>
        <taxon>Asteraceae</taxon>
        <taxon>Asteroideae</taxon>
        <taxon>Anthemideae</taxon>
        <taxon>Artemisiinae</taxon>
        <taxon>Artemisia</taxon>
    </lineage>
</organism>
<dbReference type="SUPFAM" id="SSF50386">
    <property type="entry name" value="STI-like"/>
    <property type="match status" value="1"/>
</dbReference>